<protein>
    <recommendedName>
        <fullName evidence="2">FAD/NAD(P)-binding domain-containing protein</fullName>
    </recommendedName>
</protein>
<organism evidence="3 4">
    <name type="scientific">Acetobacterium malicum</name>
    <dbReference type="NCBI Taxonomy" id="52692"/>
    <lineage>
        <taxon>Bacteria</taxon>
        <taxon>Bacillati</taxon>
        <taxon>Bacillota</taxon>
        <taxon>Clostridia</taxon>
        <taxon>Eubacteriales</taxon>
        <taxon>Eubacteriaceae</taxon>
        <taxon>Acetobacterium</taxon>
    </lineage>
</organism>
<dbReference type="InterPro" id="IPR023753">
    <property type="entry name" value="FAD/NAD-binding_dom"/>
</dbReference>
<keyword evidence="1" id="KW-0560">Oxidoreductase</keyword>
<dbReference type="RefSeq" id="WP_243167328.1">
    <property type="nucleotide sequence ID" value="NZ_WJBE01000038.1"/>
</dbReference>
<dbReference type="SUPFAM" id="SSF51905">
    <property type="entry name" value="FAD/NAD(P)-binding domain"/>
    <property type="match status" value="1"/>
</dbReference>
<name>A0ABR6Z2F3_9FIRM</name>
<keyword evidence="4" id="KW-1185">Reference proteome</keyword>
<dbReference type="EMBL" id="WJBE01000038">
    <property type="protein sequence ID" value="MBC3901645.1"/>
    <property type="molecule type" value="Genomic_DNA"/>
</dbReference>
<dbReference type="PANTHER" id="PTHR42949">
    <property type="entry name" value="ANAEROBIC GLYCEROL-3-PHOSPHATE DEHYDROGENASE SUBUNIT B"/>
    <property type="match status" value="1"/>
</dbReference>
<evidence type="ECO:0000259" key="2">
    <source>
        <dbReference type="Pfam" id="PF07992"/>
    </source>
</evidence>
<sequence length="253" mass="27718">MARRMTIEGIEVVGVYEIMKTPNGLIRNIEQCLNDYNIPLHLSTTVVKIHGDKRIEGVTIANVDGQNKPIKESEQFLECDLLVLSVGLIPENELTRNTQILISPITNGPIVDENMMTDKPGIFAAGNVVAVFDLVDYVAATGEIAGRCAAIFIKNELTRIPSRKVSVNAGNNVSFVLPQKINTDATGTLDLFLRVQTEMKDAAVMIIVNGAPAKRLKKERVILPSAMVCVTLNREHALDKDVTIEVRGVNNET</sequence>
<dbReference type="InterPro" id="IPR036188">
    <property type="entry name" value="FAD/NAD-bd_sf"/>
</dbReference>
<dbReference type="InterPro" id="IPR051691">
    <property type="entry name" value="Metab_Enz_Cyan_OpOx_G3PDH"/>
</dbReference>
<feature type="domain" description="FAD/NAD(P)-binding" evidence="2">
    <location>
        <begin position="24"/>
        <end position="135"/>
    </location>
</feature>
<proteinExistence type="predicted"/>
<comment type="caution">
    <text evidence="3">The sequence shown here is derived from an EMBL/GenBank/DDBJ whole genome shotgun (WGS) entry which is preliminary data.</text>
</comment>
<evidence type="ECO:0000256" key="1">
    <source>
        <dbReference type="ARBA" id="ARBA00023002"/>
    </source>
</evidence>
<dbReference type="Pfam" id="PF07992">
    <property type="entry name" value="Pyr_redox_2"/>
    <property type="match status" value="1"/>
</dbReference>
<evidence type="ECO:0000313" key="3">
    <source>
        <dbReference type="EMBL" id="MBC3901645.1"/>
    </source>
</evidence>
<reference evidence="3 4" key="1">
    <citation type="journal article" date="2020" name="mSystems">
        <title>Defining Genomic and Predicted Metabolic Features of the Acetobacterium Genus.</title>
        <authorList>
            <person name="Ross D.E."/>
            <person name="Marshall C.W."/>
            <person name="Gulliver D."/>
            <person name="May H.D."/>
            <person name="Norman R.S."/>
        </authorList>
    </citation>
    <scope>NUCLEOTIDE SEQUENCE [LARGE SCALE GENOMIC DNA]</scope>
    <source>
        <strain evidence="3 4">DSM 4132</strain>
    </source>
</reference>
<evidence type="ECO:0000313" key="4">
    <source>
        <dbReference type="Proteomes" id="UP000622405"/>
    </source>
</evidence>
<dbReference type="Proteomes" id="UP000622405">
    <property type="component" value="Unassembled WGS sequence"/>
</dbReference>
<dbReference type="PANTHER" id="PTHR42949:SF3">
    <property type="entry name" value="ANAEROBIC GLYCEROL-3-PHOSPHATE DEHYDROGENASE SUBUNIT B"/>
    <property type="match status" value="1"/>
</dbReference>
<gene>
    <name evidence="3" type="ORF">GH811_18775</name>
</gene>
<dbReference type="Gene3D" id="3.50.50.60">
    <property type="entry name" value="FAD/NAD(P)-binding domain"/>
    <property type="match status" value="1"/>
</dbReference>
<accession>A0ABR6Z2F3</accession>